<proteinExistence type="predicted"/>
<dbReference type="Pfam" id="PF14133">
    <property type="entry name" value="DUF4300"/>
    <property type="match status" value="1"/>
</dbReference>
<dbReference type="AlphaFoldDB" id="A0AAW3JVJ1"/>
<evidence type="ECO:0000313" key="3">
    <source>
        <dbReference type="EMBL" id="KQC86124.1"/>
    </source>
</evidence>
<dbReference type="InterPro" id="IPR025389">
    <property type="entry name" value="DUF4300"/>
</dbReference>
<feature type="signal peptide" evidence="1">
    <location>
        <begin position="1"/>
        <end position="20"/>
    </location>
</feature>
<keyword evidence="1" id="KW-0732">Signal</keyword>
<comment type="caution">
    <text evidence="3">The sequence shown here is derived from an EMBL/GenBank/DDBJ whole genome shotgun (WGS) entry which is preliminary data.</text>
</comment>
<gene>
    <name evidence="3" type="ORF">APZ18_02705</name>
</gene>
<sequence length="383" mass="43906">MKKRIIAVMCIILSIGLLFGESDTNASTKSPLIYAGSENITGGKYTLGQKSKLRLNIKNKKQYKKITFKTENFKKIKIDKKGTVTAGTSNGTGNITVTGITKDGKKYNSHLKVTVTDTLGKYSNLTDLNTQNEVKKYLIDAGVSKKNVEEWLKDVNEYNKTIKNTSLVKKGYKKLGLNVPVYNDTKIAEYWSKKYNMFIGYNCRITAFDLLKDYVKIGKNVKTDTTELFMDSDALKNSPYQKYNKKDTKKFEALYSSVNTVYSTNTDKHISVFKKYRKKNDIKFANDKTKASLITVVFHSSFSKKENELFIGHAGVLVPLKNKKYIFIEKLSFQSPYQVIKFESKQQLNEYLMRMYDTEWGQDTAKPFIMENNDVLSCYHSVR</sequence>
<feature type="domain" description="DUF4300" evidence="2">
    <location>
        <begin position="121"/>
        <end position="376"/>
    </location>
</feature>
<evidence type="ECO:0000256" key="1">
    <source>
        <dbReference type="SAM" id="SignalP"/>
    </source>
</evidence>
<keyword evidence="4" id="KW-1185">Reference proteome</keyword>
<dbReference type="RefSeq" id="WP_055941373.1">
    <property type="nucleotide sequence ID" value="NZ_JAQDCV010000008.1"/>
</dbReference>
<protein>
    <recommendedName>
        <fullName evidence="2">DUF4300 domain-containing protein</fullName>
    </recommendedName>
</protein>
<evidence type="ECO:0000259" key="2">
    <source>
        <dbReference type="Pfam" id="PF14133"/>
    </source>
</evidence>
<dbReference type="EMBL" id="LLKB01000001">
    <property type="protein sequence ID" value="KQC86124.1"/>
    <property type="molecule type" value="Genomic_DNA"/>
</dbReference>
<name>A0AAW3JVJ1_9FIRM</name>
<feature type="chain" id="PRO_5043867724" description="DUF4300 domain-containing protein" evidence="1">
    <location>
        <begin position="21"/>
        <end position="383"/>
    </location>
</feature>
<dbReference type="Gene3D" id="2.60.40.1080">
    <property type="match status" value="1"/>
</dbReference>
<reference evidence="3 4" key="1">
    <citation type="submission" date="2015-10" db="EMBL/GenBank/DDBJ databases">
        <title>Butyribacter intestini gen. nov., sp. nov., a butyric acid-producing bacterium of the family Lachnospiraceae isolated from the human faeces.</title>
        <authorList>
            <person name="Zou Y."/>
            <person name="Xue W."/>
            <person name="Luo G."/>
            <person name="Lv M."/>
        </authorList>
    </citation>
    <scope>NUCLEOTIDE SEQUENCE [LARGE SCALE GENOMIC DNA]</scope>
    <source>
        <strain evidence="3 4">TF01-11</strain>
    </source>
</reference>
<evidence type="ECO:0000313" key="4">
    <source>
        <dbReference type="Proteomes" id="UP000050833"/>
    </source>
</evidence>
<organism evidence="3 4">
    <name type="scientific">Butyribacter intestini</name>
    <dbReference type="NCBI Taxonomy" id="1703332"/>
    <lineage>
        <taxon>Bacteria</taxon>
        <taxon>Bacillati</taxon>
        <taxon>Bacillota</taxon>
        <taxon>Clostridia</taxon>
        <taxon>Lachnospirales</taxon>
        <taxon>Lachnospiraceae</taxon>
        <taxon>Butyribacter</taxon>
    </lineage>
</organism>
<dbReference type="Proteomes" id="UP000050833">
    <property type="component" value="Unassembled WGS sequence"/>
</dbReference>
<accession>A0AAW3JVJ1</accession>